<dbReference type="AlphaFoldDB" id="A0A0G4J7D6"/>
<dbReference type="PANTHER" id="PTHR12375">
    <property type="entry name" value="RNA-BINDING PROTEIN LUC7-RELATED"/>
    <property type="match status" value="1"/>
</dbReference>
<sequence>MLSQRELLDQLMGKDRNLADEDKKAPDQHWWDDAVCKYYICGFCPHDLFYNTKSDLGPCAKQHDMAFRREFECEPVSRRAPYEADFLRLLESLTEEVDRRKRRGTDRLSMTMQPDLSDPVVARCKSDIDQIVADMRPLIDQMQTLAERGDVDDAARLLVAFEEKAIRKQALQEEMEGGTRFITQHEKQMGVCDICGAFLVQNEAESRVQSHLNGKQHVGFALIRDKIVELRRALADVKAAHHEPASRRRGTDRDRSRDRRRSSRSPRRSSGGGGGGGRRHGSPSRRHRY</sequence>
<feature type="compositionally biased region" description="Basic residues" evidence="2">
    <location>
        <begin position="258"/>
        <end position="267"/>
    </location>
</feature>
<gene>
    <name evidence="3" type="ORF">PBRA_009413</name>
    <name evidence="4" type="ORF">PLBR_LOCUS8145</name>
</gene>
<keyword evidence="4" id="KW-0496">Mitochondrion</keyword>
<dbReference type="InterPro" id="IPR004882">
    <property type="entry name" value="Luc7-rel"/>
</dbReference>
<dbReference type="GO" id="GO:0003729">
    <property type="term" value="F:mRNA binding"/>
    <property type="evidence" value="ECO:0007669"/>
    <property type="project" value="InterPro"/>
</dbReference>
<evidence type="ECO:0000313" key="4">
    <source>
        <dbReference type="EMBL" id="SPR00930.1"/>
    </source>
</evidence>
<dbReference type="EMBL" id="OVEO01000016">
    <property type="protein sequence ID" value="SPR00930.1"/>
    <property type="molecule type" value="Genomic_DNA"/>
</dbReference>
<comment type="similarity">
    <text evidence="1">Belongs to the Luc7 family.</text>
</comment>
<name>A0A0G4J7D6_PLABS</name>
<dbReference type="Proteomes" id="UP000039324">
    <property type="component" value="Unassembled WGS sequence"/>
</dbReference>
<evidence type="ECO:0000313" key="6">
    <source>
        <dbReference type="Proteomes" id="UP000290189"/>
    </source>
</evidence>
<evidence type="ECO:0000313" key="5">
    <source>
        <dbReference type="Proteomes" id="UP000039324"/>
    </source>
</evidence>
<feature type="compositionally biased region" description="Basic residues" evidence="2">
    <location>
        <begin position="277"/>
        <end position="289"/>
    </location>
</feature>
<dbReference type="Proteomes" id="UP000290189">
    <property type="component" value="Unassembled WGS sequence"/>
</dbReference>
<reference evidence="4 6" key="2">
    <citation type="submission" date="2018-03" db="EMBL/GenBank/DDBJ databases">
        <authorList>
            <person name="Fogelqvist J."/>
        </authorList>
    </citation>
    <scope>NUCLEOTIDE SEQUENCE [LARGE SCALE GENOMIC DNA]</scope>
</reference>
<evidence type="ECO:0000313" key="3">
    <source>
        <dbReference type="EMBL" id="CEP03528.1"/>
    </source>
</evidence>
<evidence type="ECO:0000256" key="1">
    <source>
        <dbReference type="ARBA" id="ARBA00005655"/>
    </source>
</evidence>
<dbReference type="STRING" id="37360.A0A0G4J7D6"/>
<dbReference type="Pfam" id="PF03194">
    <property type="entry name" value="LUC7"/>
    <property type="match status" value="1"/>
</dbReference>
<organism evidence="3 5">
    <name type="scientific">Plasmodiophora brassicae</name>
    <name type="common">Clubroot disease agent</name>
    <dbReference type="NCBI Taxonomy" id="37360"/>
    <lineage>
        <taxon>Eukaryota</taxon>
        <taxon>Sar</taxon>
        <taxon>Rhizaria</taxon>
        <taxon>Endomyxa</taxon>
        <taxon>Phytomyxea</taxon>
        <taxon>Plasmodiophorida</taxon>
        <taxon>Plasmodiophoridae</taxon>
        <taxon>Plasmodiophora</taxon>
    </lineage>
</organism>
<dbReference type="GO" id="GO:0006376">
    <property type="term" value="P:mRNA splice site recognition"/>
    <property type="evidence" value="ECO:0007669"/>
    <property type="project" value="InterPro"/>
</dbReference>
<dbReference type="OMA" id="CPYDLFQ"/>
<proteinExistence type="inferred from homology"/>
<accession>A0A0G4J7D6</accession>
<evidence type="ECO:0000256" key="2">
    <source>
        <dbReference type="SAM" id="MobiDB-lite"/>
    </source>
</evidence>
<feature type="compositionally biased region" description="Basic and acidic residues" evidence="2">
    <location>
        <begin position="237"/>
        <end position="257"/>
    </location>
</feature>
<protein>
    <submittedName>
        <fullName evidence="3">Uncharacterized protein</fullName>
    </submittedName>
</protein>
<geneLocation type="mitochondrion" evidence="4"/>
<dbReference type="EMBL" id="CDSF01000147">
    <property type="protein sequence ID" value="CEP03528.1"/>
    <property type="molecule type" value="Genomic_DNA"/>
</dbReference>
<dbReference type="OrthoDB" id="10266921at2759"/>
<feature type="region of interest" description="Disordered" evidence="2">
    <location>
        <begin position="237"/>
        <end position="289"/>
    </location>
</feature>
<dbReference type="GO" id="GO:0005685">
    <property type="term" value="C:U1 snRNP"/>
    <property type="evidence" value="ECO:0007669"/>
    <property type="project" value="InterPro"/>
</dbReference>
<keyword evidence="5" id="KW-1185">Reference proteome</keyword>
<reference evidence="3 5" key="1">
    <citation type="submission" date="2015-02" db="EMBL/GenBank/DDBJ databases">
        <authorList>
            <person name="Chooi Y.-H."/>
        </authorList>
    </citation>
    <scope>NUCLEOTIDE SEQUENCE [LARGE SCALE GENOMIC DNA]</scope>
    <source>
        <strain evidence="3">E3</strain>
    </source>
</reference>